<name>A0A9P4UGC3_9PLEO</name>
<evidence type="ECO:0000256" key="8">
    <source>
        <dbReference type="SAM" id="MobiDB-lite"/>
    </source>
</evidence>
<dbReference type="AlphaFoldDB" id="A0A9P4UGC3"/>
<dbReference type="GO" id="GO:0006310">
    <property type="term" value="P:DNA recombination"/>
    <property type="evidence" value="ECO:0007669"/>
    <property type="project" value="UniProtKB-UniRule"/>
</dbReference>
<evidence type="ECO:0000256" key="6">
    <source>
        <dbReference type="ARBA" id="ARBA00023242"/>
    </source>
</evidence>
<dbReference type="GO" id="GO:0005634">
    <property type="term" value="C:nucleus"/>
    <property type="evidence" value="ECO:0007669"/>
    <property type="project" value="UniProtKB-SubCell"/>
</dbReference>
<evidence type="ECO:0000259" key="9">
    <source>
        <dbReference type="Pfam" id="PF08743"/>
    </source>
</evidence>
<dbReference type="Proteomes" id="UP000799764">
    <property type="component" value="Unassembled WGS sequence"/>
</dbReference>
<feature type="region of interest" description="Disordered" evidence="8">
    <location>
        <begin position="285"/>
        <end position="324"/>
    </location>
</feature>
<keyword evidence="12" id="KW-1185">Reference proteome</keyword>
<dbReference type="Pfam" id="PF08743">
    <property type="entry name" value="Nse4_C"/>
    <property type="match status" value="1"/>
</dbReference>
<evidence type="ECO:0000256" key="7">
    <source>
        <dbReference type="RuleBase" id="RU365071"/>
    </source>
</evidence>
<feature type="compositionally biased region" description="Low complexity" evidence="8">
    <location>
        <begin position="368"/>
        <end position="378"/>
    </location>
</feature>
<dbReference type="GO" id="GO:0006281">
    <property type="term" value="P:DNA repair"/>
    <property type="evidence" value="ECO:0007669"/>
    <property type="project" value="UniProtKB-UniRule"/>
</dbReference>
<dbReference type="PANTHER" id="PTHR16140:SF0">
    <property type="entry name" value="NON-STRUCTURAL MAINTENANCE OF CHROMOSOMES ELEMENT 4"/>
    <property type="match status" value="1"/>
</dbReference>
<evidence type="ECO:0000259" key="10">
    <source>
        <dbReference type="Pfam" id="PF15412"/>
    </source>
</evidence>
<feature type="domain" description="Non-structural maintenance of chromosome element 4 C-terminal" evidence="9">
    <location>
        <begin position="444"/>
        <end position="532"/>
    </location>
</feature>
<dbReference type="PANTHER" id="PTHR16140">
    <property type="entry name" value="NON-STRUCTURAL MAINTENANCE OF CHROMOSOMES ELEMENT 4"/>
    <property type="match status" value="1"/>
</dbReference>
<gene>
    <name evidence="11" type="ORF">P171DRAFT_428460</name>
</gene>
<proteinExistence type="inferred from homology"/>
<keyword evidence="5 7" id="KW-0234">DNA repair</keyword>
<evidence type="ECO:0000256" key="3">
    <source>
        <dbReference type="ARBA" id="ARBA00022763"/>
    </source>
</evidence>
<comment type="caution">
    <text evidence="11">The sequence shown here is derived from an EMBL/GenBank/DDBJ whole genome shotgun (WGS) entry which is preliminary data.</text>
</comment>
<dbReference type="EMBL" id="MU001495">
    <property type="protein sequence ID" value="KAF2448373.1"/>
    <property type="molecule type" value="Genomic_DNA"/>
</dbReference>
<evidence type="ECO:0000256" key="1">
    <source>
        <dbReference type="ARBA" id="ARBA00004123"/>
    </source>
</evidence>
<accession>A0A9P4UGC3</accession>
<evidence type="ECO:0000256" key="2">
    <source>
        <dbReference type="ARBA" id="ARBA00008997"/>
    </source>
</evidence>
<evidence type="ECO:0000313" key="11">
    <source>
        <dbReference type="EMBL" id="KAF2448373.1"/>
    </source>
</evidence>
<keyword evidence="3 7" id="KW-0227">DNA damage</keyword>
<dbReference type="InterPro" id="IPR014854">
    <property type="entry name" value="Nse4_C"/>
</dbReference>
<dbReference type="InterPro" id="IPR027786">
    <property type="entry name" value="Nse4/EID"/>
</dbReference>
<comment type="subcellular location">
    <subcellularLocation>
        <location evidence="1 7">Nucleus</location>
    </subcellularLocation>
</comment>
<keyword evidence="4 7" id="KW-0233">DNA recombination</keyword>
<feature type="compositionally biased region" description="Polar residues" evidence="8">
    <location>
        <begin position="35"/>
        <end position="51"/>
    </location>
</feature>
<comment type="similarity">
    <text evidence="2 7">Belongs to the NSE4 family.</text>
</comment>
<feature type="compositionally biased region" description="Polar residues" evidence="8">
    <location>
        <begin position="1"/>
        <end position="21"/>
    </location>
</feature>
<sequence length="549" mass="61728">MARLNTHTSATPLQSRATTVDTLYRDPTPAGRGTTARNSSRSVMSPTLSQFSDKENDIPESRQNTPPPPSKRGLMAETRAQRLPTPDSASTSNPNKRLRTSKYDSSTSELRASTDAGIEIYEDGRDDEEEEDGIAEEDVDFEQGLPTPTEAEIEDDGDDETEEPGLSTPEDDDDDPDLRYYNPQQDPRKRRQIRSNYRNLQRELEDNRDEYIQPNNTRLNELVPQSTHVFEKVRMTADAVLDSHFLTSVTDLSSKQLKNSVNQGNHGIGVDLDQFVSRCIFFMKEGRPPGTEEDTQSNSRRPRPTQIDEADEEGDGDGDGDGEGLDWAYLGRHACFPSNSRPPLSSFLLGPLSVQKRVRNTTRRARAQRQPAGPATRPQEIKLSEMENNESSNLTHQVKTVGERLRNHLTKASEMVTNDPTDDEMEVVFRRHRVCATQNEEAAVSLFDFAINPHSFGQTVENLFYISFLIREGAAKVETDADGLPLLAPEERTSDQRREQNVDVQRRQAVFSIDHATWQTLIEAFDIKEPLIPHRAPEETTVGAGGWYS</sequence>
<evidence type="ECO:0000313" key="12">
    <source>
        <dbReference type="Proteomes" id="UP000799764"/>
    </source>
</evidence>
<feature type="domain" description="Nse4/EID protein Nse3/MAGE-binding" evidence="10">
    <location>
        <begin position="242"/>
        <end position="294"/>
    </location>
</feature>
<feature type="compositionally biased region" description="Acidic residues" evidence="8">
    <location>
        <begin position="120"/>
        <end position="141"/>
    </location>
</feature>
<dbReference type="InterPro" id="IPR029225">
    <property type="entry name" value="Nse4_Nse3-bd"/>
</dbReference>
<reference evidence="11" key="1">
    <citation type="journal article" date="2020" name="Stud. Mycol.">
        <title>101 Dothideomycetes genomes: a test case for predicting lifestyles and emergence of pathogens.</title>
        <authorList>
            <person name="Haridas S."/>
            <person name="Albert R."/>
            <person name="Binder M."/>
            <person name="Bloem J."/>
            <person name="Labutti K."/>
            <person name="Salamov A."/>
            <person name="Andreopoulos B."/>
            <person name="Baker S."/>
            <person name="Barry K."/>
            <person name="Bills G."/>
            <person name="Bluhm B."/>
            <person name="Cannon C."/>
            <person name="Castanera R."/>
            <person name="Culley D."/>
            <person name="Daum C."/>
            <person name="Ezra D."/>
            <person name="Gonzalez J."/>
            <person name="Henrissat B."/>
            <person name="Kuo A."/>
            <person name="Liang C."/>
            <person name="Lipzen A."/>
            <person name="Lutzoni F."/>
            <person name="Magnuson J."/>
            <person name="Mondo S."/>
            <person name="Nolan M."/>
            <person name="Ohm R."/>
            <person name="Pangilinan J."/>
            <person name="Park H.-J."/>
            <person name="Ramirez L."/>
            <person name="Alfaro M."/>
            <person name="Sun H."/>
            <person name="Tritt A."/>
            <person name="Yoshinaga Y."/>
            <person name="Zwiers L.-H."/>
            <person name="Turgeon B."/>
            <person name="Goodwin S."/>
            <person name="Spatafora J."/>
            <person name="Crous P."/>
            <person name="Grigoriev I."/>
        </authorList>
    </citation>
    <scope>NUCLEOTIDE SEQUENCE</scope>
    <source>
        <strain evidence="11">CBS 690.94</strain>
    </source>
</reference>
<evidence type="ECO:0000256" key="4">
    <source>
        <dbReference type="ARBA" id="ARBA00023172"/>
    </source>
</evidence>
<dbReference type="OrthoDB" id="361242at2759"/>
<feature type="compositionally biased region" description="Acidic residues" evidence="8">
    <location>
        <begin position="308"/>
        <end position="324"/>
    </location>
</feature>
<dbReference type="Pfam" id="PF15412">
    <property type="entry name" value="Nse4-Nse3_bdg"/>
    <property type="match status" value="1"/>
</dbReference>
<dbReference type="GO" id="GO:0030915">
    <property type="term" value="C:Smc5-Smc6 complex"/>
    <property type="evidence" value="ECO:0007669"/>
    <property type="project" value="UniProtKB-UniRule"/>
</dbReference>
<comment type="function">
    <text evidence="7">Component of the SMC5-SMC6 complex, that promotes sister chromatid alignment after DNA damage and facilitates double-stranded DNA breaks (DSBs) repair via homologous recombination between sister chromatids.</text>
</comment>
<organism evidence="11 12">
    <name type="scientific">Karstenula rhodostoma CBS 690.94</name>
    <dbReference type="NCBI Taxonomy" id="1392251"/>
    <lineage>
        <taxon>Eukaryota</taxon>
        <taxon>Fungi</taxon>
        <taxon>Dikarya</taxon>
        <taxon>Ascomycota</taxon>
        <taxon>Pezizomycotina</taxon>
        <taxon>Dothideomycetes</taxon>
        <taxon>Pleosporomycetidae</taxon>
        <taxon>Pleosporales</taxon>
        <taxon>Massarineae</taxon>
        <taxon>Didymosphaeriaceae</taxon>
        <taxon>Karstenula</taxon>
    </lineage>
</organism>
<feature type="region of interest" description="Disordered" evidence="8">
    <location>
        <begin position="1"/>
        <end position="190"/>
    </location>
</feature>
<comment type="subunit">
    <text evidence="7">Component of the SMC5-SMC6 complex.</text>
</comment>
<feature type="region of interest" description="Disordered" evidence="8">
    <location>
        <begin position="359"/>
        <end position="395"/>
    </location>
</feature>
<protein>
    <recommendedName>
        <fullName evidence="7">Non-structural maintenance of chromosomes element 4</fullName>
    </recommendedName>
</protein>
<evidence type="ECO:0000256" key="5">
    <source>
        <dbReference type="ARBA" id="ARBA00023204"/>
    </source>
</evidence>
<feature type="compositionally biased region" description="Acidic residues" evidence="8">
    <location>
        <begin position="151"/>
        <end position="176"/>
    </location>
</feature>
<keyword evidence="6 7" id="KW-0539">Nucleus</keyword>